<dbReference type="PROSITE" id="PS50937">
    <property type="entry name" value="HTH_MERR_2"/>
    <property type="match status" value="1"/>
</dbReference>
<proteinExistence type="predicted"/>
<dbReference type="STRING" id="143223.SAMN05878281_2987"/>
<evidence type="ECO:0000313" key="3">
    <source>
        <dbReference type="EMBL" id="SHN00556.1"/>
    </source>
</evidence>
<dbReference type="AlphaFoldDB" id="A0A1M7NAC5"/>
<dbReference type="InterPro" id="IPR047057">
    <property type="entry name" value="MerR_fam"/>
</dbReference>
<evidence type="ECO:0000256" key="1">
    <source>
        <dbReference type="ARBA" id="ARBA00023125"/>
    </source>
</evidence>
<name>A0A1M7NAC5_9FLAO</name>
<feature type="domain" description="HTH merR-type" evidence="2">
    <location>
        <begin position="10"/>
        <end position="80"/>
    </location>
</feature>
<sequence>MHLNLPEKRYYGIGEVAEAFKVNTSLIRFWEKEFDVIQPKKNAKGNRKFTPEDIKNLELIYHLVKERGFTLEGAKTHLKEEKHKTLSNFEIIRKLEGVKAKLINLKNQL</sequence>
<evidence type="ECO:0000259" key="2">
    <source>
        <dbReference type="PROSITE" id="PS50937"/>
    </source>
</evidence>
<reference evidence="4" key="1">
    <citation type="submission" date="2016-11" db="EMBL/GenBank/DDBJ databases">
        <authorList>
            <person name="Varghese N."/>
            <person name="Submissions S."/>
        </authorList>
    </citation>
    <scope>NUCLEOTIDE SEQUENCE [LARGE SCALE GENOMIC DNA]</scope>
    <source>
        <strain evidence="4">ACAM 48</strain>
    </source>
</reference>
<dbReference type="Pfam" id="PF13411">
    <property type="entry name" value="MerR_1"/>
    <property type="match status" value="1"/>
</dbReference>
<organism evidence="3 4">
    <name type="scientific">Salegentibacter salegens</name>
    <dbReference type="NCBI Taxonomy" id="143223"/>
    <lineage>
        <taxon>Bacteria</taxon>
        <taxon>Pseudomonadati</taxon>
        <taxon>Bacteroidota</taxon>
        <taxon>Flavobacteriia</taxon>
        <taxon>Flavobacteriales</taxon>
        <taxon>Flavobacteriaceae</taxon>
        <taxon>Salegentibacter</taxon>
    </lineage>
</organism>
<dbReference type="Proteomes" id="UP000190235">
    <property type="component" value="Chromosome I"/>
</dbReference>
<dbReference type="RefSeq" id="WP_079735950.1">
    <property type="nucleotide sequence ID" value="NZ_LT670848.1"/>
</dbReference>
<dbReference type="SUPFAM" id="SSF46955">
    <property type="entry name" value="Putative DNA-binding domain"/>
    <property type="match status" value="1"/>
</dbReference>
<accession>A0A1M7NAC5</accession>
<dbReference type="InterPro" id="IPR009061">
    <property type="entry name" value="DNA-bd_dom_put_sf"/>
</dbReference>
<dbReference type="SMART" id="SM00422">
    <property type="entry name" value="HTH_MERR"/>
    <property type="match status" value="1"/>
</dbReference>
<dbReference type="PANTHER" id="PTHR30204">
    <property type="entry name" value="REDOX-CYCLING DRUG-SENSING TRANSCRIPTIONAL ACTIVATOR SOXR"/>
    <property type="match status" value="1"/>
</dbReference>
<keyword evidence="4" id="KW-1185">Reference proteome</keyword>
<protein>
    <submittedName>
        <fullName evidence="3">DNA-binding transcriptional regulator, MerR family</fullName>
    </submittedName>
</protein>
<gene>
    <name evidence="3" type="ORF">SAMN05878281_2987</name>
</gene>
<dbReference type="EMBL" id="LT670848">
    <property type="protein sequence ID" value="SHN00556.1"/>
    <property type="molecule type" value="Genomic_DNA"/>
</dbReference>
<keyword evidence="1 3" id="KW-0238">DNA-binding</keyword>
<evidence type="ECO:0000313" key="4">
    <source>
        <dbReference type="Proteomes" id="UP000190235"/>
    </source>
</evidence>
<dbReference type="CDD" id="cd04765">
    <property type="entry name" value="HTH_MlrA-like_sg2"/>
    <property type="match status" value="1"/>
</dbReference>
<dbReference type="GO" id="GO:0003677">
    <property type="term" value="F:DNA binding"/>
    <property type="evidence" value="ECO:0007669"/>
    <property type="project" value="UniProtKB-KW"/>
</dbReference>
<dbReference type="PANTHER" id="PTHR30204:SF15">
    <property type="entry name" value="BLL5018 PROTEIN"/>
    <property type="match status" value="1"/>
</dbReference>
<dbReference type="Gene3D" id="1.10.1660.10">
    <property type="match status" value="1"/>
</dbReference>
<dbReference type="GO" id="GO:0003700">
    <property type="term" value="F:DNA-binding transcription factor activity"/>
    <property type="evidence" value="ECO:0007669"/>
    <property type="project" value="InterPro"/>
</dbReference>
<dbReference type="OrthoDB" id="9810140at2"/>
<dbReference type="InterPro" id="IPR000551">
    <property type="entry name" value="MerR-type_HTH_dom"/>
</dbReference>